<accession>A0A3S2VAY7</accession>
<proteinExistence type="predicted"/>
<dbReference type="Proteomes" id="UP000286997">
    <property type="component" value="Unassembled WGS sequence"/>
</dbReference>
<evidence type="ECO:0000313" key="2">
    <source>
        <dbReference type="EMBL" id="RVU18736.1"/>
    </source>
</evidence>
<feature type="domain" description="Formyl transferase N-terminal" evidence="1">
    <location>
        <begin position="111"/>
        <end position="219"/>
    </location>
</feature>
<protein>
    <submittedName>
        <fullName evidence="2">Formyl transferase</fullName>
    </submittedName>
</protein>
<dbReference type="InterPro" id="IPR036477">
    <property type="entry name" value="Formyl_transf_N_sf"/>
</dbReference>
<dbReference type="Gene3D" id="3.40.50.170">
    <property type="entry name" value="Formyl transferase, N-terminal domain"/>
    <property type="match status" value="1"/>
</dbReference>
<dbReference type="PANTHER" id="PTHR11138:SF5">
    <property type="entry name" value="METHIONYL-TRNA FORMYLTRANSFERASE, MITOCHONDRIAL"/>
    <property type="match status" value="1"/>
</dbReference>
<reference evidence="2 3" key="1">
    <citation type="submission" date="2019-01" db="EMBL/GenBank/DDBJ databases">
        <authorList>
            <person name="Chen W.-M."/>
        </authorList>
    </citation>
    <scope>NUCLEOTIDE SEQUENCE [LARGE SCALE GENOMIC DNA]</scope>
    <source>
        <strain evidence="2 3">TER-1</strain>
    </source>
</reference>
<evidence type="ECO:0000259" key="1">
    <source>
        <dbReference type="Pfam" id="PF00551"/>
    </source>
</evidence>
<dbReference type="Pfam" id="PF00551">
    <property type="entry name" value="Formyl_trans_N"/>
    <property type="match status" value="1"/>
</dbReference>
<dbReference type="EMBL" id="SACP01000008">
    <property type="protein sequence ID" value="RVU18736.1"/>
    <property type="molecule type" value="Genomic_DNA"/>
</dbReference>
<gene>
    <name evidence="2" type="ORF">EOE48_10155</name>
</gene>
<evidence type="ECO:0000313" key="3">
    <source>
        <dbReference type="Proteomes" id="UP000286997"/>
    </source>
</evidence>
<sequence length="281" mass="29876">MRLALFTLEALANARAVRRFVAEHADEIAVVALSDPHRPSTGGLTGQVRRHVLRSGTGFLPYLGVNFGLPDLVSALAPAPKTSNPGDDTAAATPLPVLCRRLGLPCVTVTSVSGAAVGEVLRRHGADLIVSFHFDQIFDADALAAAPLGGVNLHPSLLPHHRGPVPTLHALLEPTPRFGVTIHRLAAAVDAGAILAQQAVTLAPDVTASRAAVLLHEAGRPLLDGVLRRVREDGRLPEGRTVPVLPYCGFPTRAQLRDLKRRGRRLVDGRDLREALSLSRP</sequence>
<dbReference type="OrthoDB" id="5355061at2"/>
<dbReference type="AlphaFoldDB" id="A0A3S2VAY7"/>
<keyword evidence="2" id="KW-0808">Transferase</keyword>
<dbReference type="GO" id="GO:0005829">
    <property type="term" value="C:cytosol"/>
    <property type="evidence" value="ECO:0007669"/>
    <property type="project" value="TreeGrafter"/>
</dbReference>
<dbReference type="RefSeq" id="WP_127728679.1">
    <property type="nucleotide sequence ID" value="NZ_SACP01000008.1"/>
</dbReference>
<dbReference type="SUPFAM" id="SSF53328">
    <property type="entry name" value="Formyltransferase"/>
    <property type="match status" value="1"/>
</dbReference>
<organism evidence="2 3">
    <name type="scientific">Methylobacterium oryzihabitans</name>
    <dbReference type="NCBI Taxonomy" id="2499852"/>
    <lineage>
        <taxon>Bacteria</taxon>
        <taxon>Pseudomonadati</taxon>
        <taxon>Pseudomonadota</taxon>
        <taxon>Alphaproteobacteria</taxon>
        <taxon>Hyphomicrobiales</taxon>
        <taxon>Methylobacteriaceae</taxon>
        <taxon>Methylobacterium</taxon>
    </lineage>
</organism>
<keyword evidence="3" id="KW-1185">Reference proteome</keyword>
<dbReference type="InterPro" id="IPR002376">
    <property type="entry name" value="Formyl_transf_N"/>
</dbReference>
<dbReference type="PANTHER" id="PTHR11138">
    <property type="entry name" value="METHIONYL-TRNA FORMYLTRANSFERASE"/>
    <property type="match status" value="1"/>
</dbReference>
<comment type="caution">
    <text evidence="2">The sequence shown here is derived from an EMBL/GenBank/DDBJ whole genome shotgun (WGS) entry which is preliminary data.</text>
</comment>
<name>A0A3S2VAY7_9HYPH</name>
<dbReference type="GO" id="GO:0004479">
    <property type="term" value="F:methionyl-tRNA formyltransferase activity"/>
    <property type="evidence" value="ECO:0007669"/>
    <property type="project" value="TreeGrafter"/>
</dbReference>